<dbReference type="GO" id="GO:0031640">
    <property type="term" value="P:killing of cells of another organism"/>
    <property type="evidence" value="ECO:0007669"/>
    <property type="project" value="UniProtKB-KW"/>
</dbReference>
<evidence type="ECO:0000256" key="6">
    <source>
        <dbReference type="SAM" id="SignalP"/>
    </source>
</evidence>
<feature type="chain" id="PRO_5008093808" evidence="6">
    <location>
        <begin position="24"/>
        <end position="75"/>
    </location>
</feature>
<keyword evidence="2" id="KW-0929">Antimicrobial</keyword>
<evidence type="ECO:0000256" key="5">
    <source>
        <dbReference type="ARBA" id="ARBA00023157"/>
    </source>
</evidence>
<dbReference type="GO" id="GO:0050832">
    <property type="term" value="P:defense response to fungus"/>
    <property type="evidence" value="ECO:0007669"/>
    <property type="project" value="UniProtKB-KW"/>
</dbReference>
<evidence type="ECO:0000256" key="3">
    <source>
        <dbReference type="ARBA" id="ARBA00022577"/>
    </source>
</evidence>
<dbReference type="PhylomeDB" id="A0A178UBI3"/>
<evidence type="ECO:0000313" key="8">
    <source>
        <dbReference type="Proteomes" id="UP000078284"/>
    </source>
</evidence>
<keyword evidence="6" id="KW-0732">Signal</keyword>
<keyword evidence="5" id="KW-1015">Disulfide bond</keyword>
<dbReference type="Pfam" id="PF25052">
    <property type="entry name" value="AtDEF-like"/>
    <property type="match status" value="1"/>
</dbReference>
<gene>
    <name evidence="7" type="ordered locus">AXX17_At5g22760</name>
</gene>
<comment type="similarity">
    <text evidence="1">Belongs to the DEFL family.</text>
</comment>
<name>A0A178UBI3_ARATH</name>
<accession>A0A178UBI3</accession>
<dbReference type="EMBL" id="LUHQ01000005">
    <property type="protein sequence ID" value="OAO90031.1"/>
    <property type="molecule type" value="Genomic_DNA"/>
</dbReference>
<dbReference type="SMR" id="A0A178UBI3"/>
<evidence type="ECO:0000256" key="1">
    <source>
        <dbReference type="ARBA" id="ARBA00006722"/>
    </source>
</evidence>
<reference evidence="8" key="1">
    <citation type="journal article" date="2016" name="Proc. Natl. Acad. Sci. U.S.A.">
        <title>Chromosome-level assembly of Arabidopsis thaliana Ler reveals the extent of translocation and inversion polymorphisms.</title>
        <authorList>
            <person name="Zapata L."/>
            <person name="Ding J."/>
            <person name="Willing E.M."/>
            <person name="Hartwig B."/>
            <person name="Bezdan D."/>
            <person name="Jiao W.B."/>
            <person name="Patel V."/>
            <person name="Velikkakam James G."/>
            <person name="Koornneef M."/>
            <person name="Ossowski S."/>
            <person name="Schneeberger K."/>
        </authorList>
    </citation>
    <scope>NUCLEOTIDE SEQUENCE [LARGE SCALE GENOMIC DNA]</scope>
    <source>
        <strain evidence="8">cv. Landsberg erecta</strain>
    </source>
</reference>
<organism evidence="7 8">
    <name type="scientific">Arabidopsis thaliana</name>
    <name type="common">Mouse-ear cress</name>
    <dbReference type="NCBI Taxonomy" id="3702"/>
    <lineage>
        <taxon>Eukaryota</taxon>
        <taxon>Viridiplantae</taxon>
        <taxon>Streptophyta</taxon>
        <taxon>Embryophyta</taxon>
        <taxon>Tracheophyta</taxon>
        <taxon>Spermatophyta</taxon>
        <taxon>Magnoliopsida</taxon>
        <taxon>eudicotyledons</taxon>
        <taxon>Gunneridae</taxon>
        <taxon>Pentapetalae</taxon>
        <taxon>rosids</taxon>
        <taxon>malvids</taxon>
        <taxon>Brassicales</taxon>
        <taxon>Brassicaceae</taxon>
        <taxon>Camelineae</taxon>
        <taxon>Arabidopsis</taxon>
    </lineage>
</organism>
<dbReference type="Proteomes" id="UP000078284">
    <property type="component" value="Chromosome 5"/>
</dbReference>
<proteinExistence type="inferred from homology"/>
<dbReference type="InterPro" id="IPR010851">
    <property type="entry name" value="DEFL"/>
</dbReference>
<evidence type="ECO:0000256" key="4">
    <source>
        <dbReference type="ARBA" id="ARBA00022821"/>
    </source>
</evidence>
<dbReference type="AlphaFoldDB" id="A0A178UBI3"/>
<dbReference type="ExpressionAtlas" id="A0A178UBI3">
    <property type="expression patterns" value="baseline and differential"/>
</dbReference>
<feature type="signal peptide" evidence="6">
    <location>
        <begin position="1"/>
        <end position="23"/>
    </location>
</feature>
<keyword evidence="3" id="KW-0295">Fungicide</keyword>
<keyword evidence="4" id="KW-0611">Plant defense</keyword>
<protein>
    <submittedName>
        <fullName evidence="7">Uncharacterized protein</fullName>
    </submittedName>
</protein>
<sequence length="75" mass="8264">MTSMKLHIVALCIIVSFLVNVQSTRIMDASSDCEFKGPCHKKEDCYDSCGVNKPPFNNAICVPGRDSFQCCCILS</sequence>
<comment type="caution">
    <text evidence="7">The sequence shown here is derived from an EMBL/GenBank/DDBJ whole genome shotgun (WGS) entry which is preliminary data.</text>
</comment>
<evidence type="ECO:0000256" key="2">
    <source>
        <dbReference type="ARBA" id="ARBA00022529"/>
    </source>
</evidence>
<evidence type="ECO:0000313" key="7">
    <source>
        <dbReference type="EMBL" id="OAO90031.1"/>
    </source>
</evidence>